<organism evidence="14">
    <name type="scientific">Physcomitrium patens</name>
    <name type="common">Spreading-leaved earth moss</name>
    <name type="synonym">Physcomitrella patens</name>
    <dbReference type="NCBI Taxonomy" id="3218"/>
    <lineage>
        <taxon>Eukaryota</taxon>
        <taxon>Viridiplantae</taxon>
        <taxon>Streptophyta</taxon>
        <taxon>Embryophyta</taxon>
        <taxon>Bryophyta</taxon>
        <taxon>Bryophytina</taxon>
        <taxon>Bryopsida</taxon>
        <taxon>Funariidae</taxon>
        <taxon>Funariales</taxon>
        <taxon>Funariaceae</taxon>
        <taxon>Physcomitrium</taxon>
    </lineage>
</organism>
<dbReference type="EMBL" id="ABEU02000012">
    <property type="protein sequence ID" value="PNR43538.1"/>
    <property type="molecule type" value="Genomic_DNA"/>
</dbReference>
<keyword evidence="10" id="KW-0407">Ion channel</keyword>
<evidence type="ECO:0000256" key="7">
    <source>
        <dbReference type="ARBA" id="ARBA00022989"/>
    </source>
</evidence>
<evidence type="ECO:0000313" key="15">
    <source>
        <dbReference type="EnsemblPlants" id="Pp3c12_7350V3.1"/>
    </source>
</evidence>
<reference evidence="15" key="3">
    <citation type="submission" date="2020-12" db="UniProtKB">
        <authorList>
            <consortium name="EnsemblPlants"/>
        </authorList>
    </citation>
    <scope>IDENTIFICATION</scope>
</reference>
<evidence type="ECO:0000256" key="11">
    <source>
        <dbReference type="SAM" id="MobiDB-lite"/>
    </source>
</evidence>
<keyword evidence="2" id="KW-0813">Transport</keyword>
<keyword evidence="3" id="KW-0633">Potassium transport</keyword>
<protein>
    <recommendedName>
        <fullName evidence="17">Calcium-activated potassium channel BK alpha subunit domain-containing protein</fullName>
    </recommendedName>
</protein>
<dbReference type="EnsemblPlants" id="Pp3c12_7350V3.1">
    <property type="protein sequence ID" value="Pp3c12_7350V3.1"/>
    <property type="gene ID" value="Pp3c12_7350"/>
</dbReference>
<dbReference type="PANTHER" id="PTHR10027">
    <property type="entry name" value="CALCIUM-ACTIVATED POTASSIUM CHANNEL ALPHA CHAIN"/>
    <property type="match status" value="1"/>
</dbReference>
<dbReference type="OMA" id="IVEMQHT"/>
<dbReference type="GO" id="GO:0071805">
    <property type="term" value="P:potassium ion transmembrane transport"/>
    <property type="evidence" value="ECO:0000318"/>
    <property type="project" value="GO_Central"/>
</dbReference>
<evidence type="ECO:0000259" key="12">
    <source>
        <dbReference type="Pfam" id="PF21014"/>
    </source>
</evidence>
<comment type="subcellular location">
    <subcellularLocation>
        <location evidence="1">Membrane</location>
        <topology evidence="1">Multi-pass membrane protein</topology>
    </subcellularLocation>
</comment>
<dbReference type="Proteomes" id="UP000006727">
    <property type="component" value="Chromosome 12"/>
</dbReference>
<dbReference type="GO" id="GO:0005267">
    <property type="term" value="F:potassium channel activity"/>
    <property type="evidence" value="ECO:0000318"/>
    <property type="project" value="GO_Central"/>
</dbReference>
<reference evidence="14 16" key="2">
    <citation type="journal article" date="2018" name="Plant J.">
        <title>The Physcomitrella patens chromosome-scale assembly reveals moss genome structure and evolution.</title>
        <authorList>
            <person name="Lang D."/>
            <person name="Ullrich K.K."/>
            <person name="Murat F."/>
            <person name="Fuchs J."/>
            <person name="Jenkins J."/>
            <person name="Haas F.B."/>
            <person name="Piednoel M."/>
            <person name="Gundlach H."/>
            <person name="Van Bel M."/>
            <person name="Meyberg R."/>
            <person name="Vives C."/>
            <person name="Morata J."/>
            <person name="Symeonidi A."/>
            <person name="Hiss M."/>
            <person name="Muchero W."/>
            <person name="Kamisugi Y."/>
            <person name="Saleh O."/>
            <person name="Blanc G."/>
            <person name="Decker E.L."/>
            <person name="van Gessel N."/>
            <person name="Grimwood J."/>
            <person name="Hayes R.D."/>
            <person name="Graham S.W."/>
            <person name="Gunter L.E."/>
            <person name="McDaniel S.F."/>
            <person name="Hoernstein S.N.W."/>
            <person name="Larsson A."/>
            <person name="Li F.W."/>
            <person name="Perroud P.F."/>
            <person name="Phillips J."/>
            <person name="Ranjan P."/>
            <person name="Rokshar D.S."/>
            <person name="Rothfels C.J."/>
            <person name="Schneider L."/>
            <person name="Shu S."/>
            <person name="Stevenson D.W."/>
            <person name="Thummler F."/>
            <person name="Tillich M."/>
            <person name="Villarreal Aguilar J.C."/>
            <person name="Widiez T."/>
            <person name="Wong G.K."/>
            <person name="Wymore A."/>
            <person name="Zhang Y."/>
            <person name="Zimmer A.D."/>
            <person name="Quatrano R.S."/>
            <person name="Mayer K.F.X."/>
            <person name="Goodstein D."/>
            <person name="Casacuberta J.M."/>
            <person name="Vandepoele K."/>
            <person name="Reski R."/>
            <person name="Cuming A.C."/>
            <person name="Tuskan G.A."/>
            <person name="Maumus F."/>
            <person name="Salse J."/>
            <person name="Schmutz J."/>
            <person name="Rensing S.A."/>
        </authorList>
    </citation>
    <scope>NUCLEOTIDE SEQUENCE [LARGE SCALE GENOMIC DNA]</scope>
    <source>
        <strain evidence="15 16">cv. Gransden 2004</strain>
    </source>
</reference>
<keyword evidence="8" id="KW-0406">Ion transport</keyword>
<keyword evidence="6" id="KW-0630">Potassium</keyword>
<feature type="domain" description="RCK N-terminal" evidence="13">
    <location>
        <begin position="141"/>
        <end position="265"/>
    </location>
</feature>
<keyword evidence="5" id="KW-0631">Potassium channel</keyword>
<keyword evidence="4" id="KW-0812">Transmembrane</keyword>
<dbReference type="Gramene" id="Pp3c12_7350V3.1">
    <property type="protein sequence ID" value="Pp3c12_7350V3.1"/>
    <property type="gene ID" value="Pp3c12_7350"/>
</dbReference>
<name>A0A2K1JPS6_PHYPA</name>
<dbReference type="PANTHER" id="PTHR10027:SF39">
    <property type="entry name" value="CALCIUM-ACTIVATED POTASSIUM CHANNEL BK ALPHA SUBUNIT DOMAIN-CONTAINING PROTEIN"/>
    <property type="match status" value="1"/>
</dbReference>
<evidence type="ECO:0000256" key="2">
    <source>
        <dbReference type="ARBA" id="ARBA00022448"/>
    </source>
</evidence>
<evidence type="ECO:0000256" key="1">
    <source>
        <dbReference type="ARBA" id="ARBA00004141"/>
    </source>
</evidence>
<evidence type="ECO:0000256" key="5">
    <source>
        <dbReference type="ARBA" id="ARBA00022826"/>
    </source>
</evidence>
<evidence type="ECO:0000259" key="13">
    <source>
        <dbReference type="Pfam" id="PF22614"/>
    </source>
</evidence>
<gene>
    <name evidence="14" type="ORF">PHYPA_015919</name>
</gene>
<dbReference type="InterPro" id="IPR048735">
    <property type="entry name" value="Slowpoke-like_C"/>
</dbReference>
<feature type="domain" description="Ca2+-activated K+ channel Slowpoke-like C-terminal" evidence="12">
    <location>
        <begin position="385"/>
        <end position="440"/>
    </location>
</feature>
<evidence type="ECO:0000256" key="6">
    <source>
        <dbReference type="ARBA" id="ARBA00022958"/>
    </source>
</evidence>
<dbReference type="InterPro" id="IPR003148">
    <property type="entry name" value="RCK_N"/>
</dbReference>
<keyword evidence="9" id="KW-0472">Membrane</keyword>
<evidence type="ECO:0000256" key="3">
    <source>
        <dbReference type="ARBA" id="ARBA00022538"/>
    </source>
</evidence>
<evidence type="ECO:0000256" key="4">
    <source>
        <dbReference type="ARBA" id="ARBA00022692"/>
    </source>
</evidence>
<sequence length="440" mass="49611">MFPIDPDGAYNLETQLRSVIHESHLESNLNGEPNATMDASRRNMNVMPMDVFSSKPSKRCSKIQPDVELRSNDNEMASTSTTQGGKKSSHFVSLEKATEKLLTWPPIFNYGQPHPVVLERRAKEILEDMKQKTLAIAELARPHILLCCQGVWPSHLFYFIKGLRQPKSHQPPIVILFPLDPSAEQWGLVGIFKDVYLVKGSPTFELDLMRGGILQAEKVVIFAHLEAPVGSLTAHQVQDTRYQFQVKSTFVSDVDNILIAANVDRLVGDKSSSVLIVEMQHTIGFDYLQPQFGVLRSHANLFFAHKDYLQNRDALLHLGPPFMEGRAISPILLGFLMRSMFYNRNTVSIVEQIVDGGYVEKDGFLLDEKNARTFEQIVVPNGFANRPYVDLFMELLHNKGMLAMGLYRVKGTLGCPTSYVLTNPLKDCIVHSMDMVYVLM</sequence>
<proteinExistence type="predicted"/>
<keyword evidence="7" id="KW-1133">Transmembrane helix</keyword>
<feature type="region of interest" description="Disordered" evidence="11">
    <location>
        <begin position="50"/>
        <end position="90"/>
    </location>
</feature>
<dbReference type="GO" id="GO:0016020">
    <property type="term" value="C:membrane"/>
    <property type="evidence" value="ECO:0000318"/>
    <property type="project" value="GO_Central"/>
</dbReference>
<evidence type="ECO:0000313" key="14">
    <source>
        <dbReference type="EMBL" id="PNR43538.1"/>
    </source>
</evidence>
<evidence type="ECO:0000256" key="8">
    <source>
        <dbReference type="ARBA" id="ARBA00023065"/>
    </source>
</evidence>
<evidence type="ECO:0000256" key="10">
    <source>
        <dbReference type="ARBA" id="ARBA00023303"/>
    </source>
</evidence>
<dbReference type="AlphaFoldDB" id="A0A2K1JPS6"/>
<dbReference type="InterPro" id="IPR047871">
    <property type="entry name" value="K_chnl_Slo-like"/>
</dbReference>
<evidence type="ECO:0008006" key="17">
    <source>
        <dbReference type="Google" id="ProtNLM"/>
    </source>
</evidence>
<evidence type="ECO:0000256" key="9">
    <source>
        <dbReference type="ARBA" id="ARBA00023136"/>
    </source>
</evidence>
<evidence type="ECO:0000313" key="16">
    <source>
        <dbReference type="Proteomes" id="UP000006727"/>
    </source>
</evidence>
<dbReference type="InParanoid" id="A0A2K1JPS6"/>
<dbReference type="Pfam" id="PF22614">
    <property type="entry name" value="Slo-like_RCK"/>
    <property type="match status" value="1"/>
</dbReference>
<reference evidence="14 16" key="1">
    <citation type="journal article" date="2008" name="Science">
        <title>The Physcomitrella genome reveals evolutionary insights into the conquest of land by plants.</title>
        <authorList>
            <person name="Rensing S."/>
            <person name="Lang D."/>
            <person name="Zimmer A."/>
            <person name="Terry A."/>
            <person name="Salamov A."/>
            <person name="Shapiro H."/>
            <person name="Nishiyama T."/>
            <person name="Perroud P.-F."/>
            <person name="Lindquist E."/>
            <person name="Kamisugi Y."/>
            <person name="Tanahashi T."/>
            <person name="Sakakibara K."/>
            <person name="Fujita T."/>
            <person name="Oishi K."/>
            <person name="Shin-I T."/>
            <person name="Kuroki Y."/>
            <person name="Toyoda A."/>
            <person name="Suzuki Y."/>
            <person name="Hashimoto A."/>
            <person name="Yamaguchi K."/>
            <person name="Sugano A."/>
            <person name="Kohara Y."/>
            <person name="Fujiyama A."/>
            <person name="Anterola A."/>
            <person name="Aoki S."/>
            <person name="Ashton N."/>
            <person name="Barbazuk W.B."/>
            <person name="Barker E."/>
            <person name="Bennetzen J."/>
            <person name="Bezanilla M."/>
            <person name="Blankenship R."/>
            <person name="Cho S.H."/>
            <person name="Dutcher S."/>
            <person name="Estelle M."/>
            <person name="Fawcett J.A."/>
            <person name="Gundlach H."/>
            <person name="Hanada K."/>
            <person name="Heyl A."/>
            <person name="Hicks K.A."/>
            <person name="Hugh J."/>
            <person name="Lohr M."/>
            <person name="Mayer K."/>
            <person name="Melkozernov A."/>
            <person name="Murata T."/>
            <person name="Nelson D."/>
            <person name="Pils B."/>
            <person name="Prigge M."/>
            <person name="Reiss B."/>
            <person name="Renner T."/>
            <person name="Rombauts S."/>
            <person name="Rushton P."/>
            <person name="Sanderfoot A."/>
            <person name="Schween G."/>
            <person name="Shiu S.-H."/>
            <person name="Stueber K."/>
            <person name="Theodoulou F.L."/>
            <person name="Tu H."/>
            <person name="Van de Peer Y."/>
            <person name="Verrier P.J."/>
            <person name="Waters E."/>
            <person name="Wood A."/>
            <person name="Yang L."/>
            <person name="Cove D."/>
            <person name="Cuming A."/>
            <person name="Hasebe M."/>
            <person name="Lucas S."/>
            <person name="Mishler D.B."/>
            <person name="Reski R."/>
            <person name="Grigoriev I."/>
            <person name="Quatrano R.S."/>
            <person name="Boore J.L."/>
        </authorList>
    </citation>
    <scope>NUCLEOTIDE SEQUENCE [LARGE SCALE GENOMIC DNA]</scope>
    <source>
        <strain evidence="15 16">cv. Gransden 2004</strain>
    </source>
</reference>
<accession>A0A2K1JPS6</accession>
<keyword evidence="16" id="KW-1185">Reference proteome</keyword>
<dbReference type="PaxDb" id="3218-PP1S56_199V6.1"/>
<dbReference type="Pfam" id="PF21014">
    <property type="entry name" value="Slowpoke_C"/>
    <property type="match status" value="1"/>
</dbReference>